<accession>A0ACB8SV82</accession>
<gene>
    <name evidence="1" type="ORF">BV25DRAFT_1045844</name>
</gene>
<proteinExistence type="predicted"/>
<dbReference type="Proteomes" id="UP000814140">
    <property type="component" value="Unassembled WGS sequence"/>
</dbReference>
<reference evidence="1" key="1">
    <citation type="submission" date="2021-03" db="EMBL/GenBank/DDBJ databases">
        <authorList>
            <consortium name="DOE Joint Genome Institute"/>
            <person name="Ahrendt S."/>
            <person name="Looney B.P."/>
            <person name="Miyauchi S."/>
            <person name="Morin E."/>
            <person name="Drula E."/>
            <person name="Courty P.E."/>
            <person name="Chicoki N."/>
            <person name="Fauchery L."/>
            <person name="Kohler A."/>
            <person name="Kuo A."/>
            <person name="Labutti K."/>
            <person name="Pangilinan J."/>
            <person name="Lipzen A."/>
            <person name="Riley R."/>
            <person name="Andreopoulos W."/>
            <person name="He G."/>
            <person name="Johnson J."/>
            <person name="Barry K.W."/>
            <person name="Grigoriev I.V."/>
            <person name="Nagy L."/>
            <person name="Hibbett D."/>
            <person name="Henrissat B."/>
            <person name="Matheny P.B."/>
            <person name="Labbe J."/>
            <person name="Martin F."/>
        </authorList>
    </citation>
    <scope>NUCLEOTIDE SEQUENCE</scope>
    <source>
        <strain evidence="1">HHB10654</strain>
    </source>
</reference>
<name>A0ACB8SV82_9AGAM</name>
<keyword evidence="2" id="KW-1185">Reference proteome</keyword>
<protein>
    <submittedName>
        <fullName evidence="1">Uncharacterized protein</fullName>
    </submittedName>
</protein>
<organism evidence="1 2">
    <name type="scientific">Artomyces pyxidatus</name>
    <dbReference type="NCBI Taxonomy" id="48021"/>
    <lineage>
        <taxon>Eukaryota</taxon>
        <taxon>Fungi</taxon>
        <taxon>Dikarya</taxon>
        <taxon>Basidiomycota</taxon>
        <taxon>Agaricomycotina</taxon>
        <taxon>Agaricomycetes</taxon>
        <taxon>Russulales</taxon>
        <taxon>Auriscalpiaceae</taxon>
        <taxon>Artomyces</taxon>
    </lineage>
</organism>
<evidence type="ECO:0000313" key="2">
    <source>
        <dbReference type="Proteomes" id="UP000814140"/>
    </source>
</evidence>
<sequence>MEMLSPEVEARIRALAITARPQQPRPQLRTSPYHEQALSAIFLCKLLFAIGAKYCLIYEDDWLSVCDSLEYALQANNATYQSGATDATFVTLEPQIRRLVEILQRYSPQTIIPASLSDTSSFMLEARIADGDQRSPRTQIGGLETKVTFVFLNSPWFRQDPGEDIRFVHVWLPSQFCYAEIVWALHSVQACNVKENAHFYTYAPDDLESFPFALSQIYPTLGTLSLASEIIYVLTDRTSPIYIAGEAYGNVWKMNGRVVLKGTIPQGSRLG</sequence>
<evidence type="ECO:0000313" key="1">
    <source>
        <dbReference type="EMBL" id="KAI0059731.1"/>
    </source>
</evidence>
<reference evidence="1" key="2">
    <citation type="journal article" date="2022" name="New Phytol.">
        <title>Evolutionary transition to the ectomycorrhizal habit in the genomes of a hyperdiverse lineage of mushroom-forming fungi.</title>
        <authorList>
            <person name="Looney B."/>
            <person name="Miyauchi S."/>
            <person name="Morin E."/>
            <person name="Drula E."/>
            <person name="Courty P.E."/>
            <person name="Kohler A."/>
            <person name="Kuo A."/>
            <person name="LaButti K."/>
            <person name="Pangilinan J."/>
            <person name="Lipzen A."/>
            <person name="Riley R."/>
            <person name="Andreopoulos W."/>
            <person name="He G."/>
            <person name="Johnson J."/>
            <person name="Nolan M."/>
            <person name="Tritt A."/>
            <person name="Barry K.W."/>
            <person name="Grigoriev I.V."/>
            <person name="Nagy L.G."/>
            <person name="Hibbett D."/>
            <person name="Henrissat B."/>
            <person name="Matheny P.B."/>
            <person name="Labbe J."/>
            <person name="Martin F.M."/>
        </authorList>
    </citation>
    <scope>NUCLEOTIDE SEQUENCE</scope>
    <source>
        <strain evidence="1">HHB10654</strain>
    </source>
</reference>
<dbReference type="EMBL" id="MU277224">
    <property type="protein sequence ID" value="KAI0059731.1"/>
    <property type="molecule type" value="Genomic_DNA"/>
</dbReference>
<comment type="caution">
    <text evidence="1">The sequence shown here is derived from an EMBL/GenBank/DDBJ whole genome shotgun (WGS) entry which is preliminary data.</text>
</comment>